<gene>
    <name evidence="2" type="ORF">ABIG07_000191</name>
</gene>
<feature type="region of interest" description="Disordered" evidence="1">
    <location>
        <begin position="1"/>
        <end position="32"/>
    </location>
</feature>
<evidence type="ECO:0000256" key="1">
    <source>
        <dbReference type="SAM" id="MobiDB-lite"/>
    </source>
</evidence>
<feature type="compositionally biased region" description="Basic and acidic residues" evidence="1">
    <location>
        <begin position="1"/>
        <end position="17"/>
    </location>
</feature>
<evidence type="ECO:0000313" key="3">
    <source>
        <dbReference type="Proteomes" id="UP001565369"/>
    </source>
</evidence>
<organism evidence="2 3">
    <name type="scientific">Bradyrhizobium ottawaense</name>
    <dbReference type="NCBI Taxonomy" id="931866"/>
    <lineage>
        <taxon>Bacteria</taxon>
        <taxon>Pseudomonadati</taxon>
        <taxon>Pseudomonadota</taxon>
        <taxon>Alphaproteobacteria</taxon>
        <taxon>Hyphomicrobiales</taxon>
        <taxon>Nitrobacteraceae</taxon>
        <taxon>Bradyrhizobium</taxon>
    </lineage>
</organism>
<accession>A0ABV4FI48</accession>
<name>A0ABV4FI48_9BRAD</name>
<comment type="caution">
    <text evidence="2">The sequence shown here is derived from an EMBL/GenBank/DDBJ whole genome shotgun (WGS) entry which is preliminary data.</text>
</comment>
<evidence type="ECO:0000313" key="2">
    <source>
        <dbReference type="EMBL" id="MEY9451243.1"/>
    </source>
</evidence>
<dbReference type="EMBL" id="JBGBZJ010000001">
    <property type="protein sequence ID" value="MEY9451243.1"/>
    <property type="molecule type" value="Genomic_DNA"/>
</dbReference>
<dbReference type="Proteomes" id="UP001565369">
    <property type="component" value="Unassembled WGS sequence"/>
</dbReference>
<sequence length="32" mass="3554">MERRIEKEARGGLKDDETPPQNPNGTSRAGSR</sequence>
<feature type="compositionally biased region" description="Polar residues" evidence="1">
    <location>
        <begin position="23"/>
        <end position="32"/>
    </location>
</feature>
<proteinExistence type="predicted"/>
<keyword evidence="3" id="KW-1185">Reference proteome</keyword>
<reference evidence="2 3" key="1">
    <citation type="submission" date="2024-07" db="EMBL/GenBank/DDBJ databases">
        <title>Genomic Encyclopedia of Type Strains, Phase V (KMG-V): Genome sequencing to study the core and pangenomes of soil and plant-associated prokaryotes.</title>
        <authorList>
            <person name="Whitman W."/>
        </authorList>
    </citation>
    <scope>NUCLEOTIDE SEQUENCE [LARGE SCALE GENOMIC DNA]</scope>
    <source>
        <strain evidence="2 3">USDA 152</strain>
    </source>
</reference>
<protein>
    <submittedName>
        <fullName evidence="2">Uncharacterized protein</fullName>
    </submittedName>
</protein>